<keyword evidence="3" id="KW-1185">Reference proteome</keyword>
<organism evidence="2 3">
    <name type="scientific">Flemingia macrophylla</name>
    <dbReference type="NCBI Taxonomy" id="520843"/>
    <lineage>
        <taxon>Eukaryota</taxon>
        <taxon>Viridiplantae</taxon>
        <taxon>Streptophyta</taxon>
        <taxon>Embryophyta</taxon>
        <taxon>Tracheophyta</taxon>
        <taxon>Spermatophyta</taxon>
        <taxon>Magnoliopsida</taxon>
        <taxon>eudicotyledons</taxon>
        <taxon>Gunneridae</taxon>
        <taxon>Pentapetalae</taxon>
        <taxon>rosids</taxon>
        <taxon>fabids</taxon>
        <taxon>Fabales</taxon>
        <taxon>Fabaceae</taxon>
        <taxon>Papilionoideae</taxon>
        <taxon>50 kb inversion clade</taxon>
        <taxon>NPAAA clade</taxon>
        <taxon>indigoferoid/millettioid clade</taxon>
        <taxon>Phaseoleae</taxon>
        <taxon>Flemingia</taxon>
    </lineage>
</organism>
<dbReference type="AlphaFoldDB" id="A0ABD1MC93"/>
<sequence length="283" mass="31141">MVLDIIDYAPVFLHYIFLFFHFFSSSICPHLQSAPWPSCSSAACFCQPRLRRKPSPSRSGAETAATAPGDATPARSAHTADEASAAIPATEPTTSPRQAHRRACVSRRRGNHPFSLSQPDLHLRLVVLHDAAVAAPPPPVLTLSFSVSRPLLHPCRRRPPTPESGEVLLCHGALHVVLPPYLGLSCNWSDASKTSDCAPVNDPKGNHVFLSLPTWLSSLFSMVYRRTLRTAGWVDCILPKGKYANELREERDLSPLEESSQIDSMRFQEGIQLPSFFNPGEVL</sequence>
<gene>
    <name evidence="2" type="ORF">Fmac_014627</name>
</gene>
<reference evidence="2 3" key="1">
    <citation type="submission" date="2024-08" db="EMBL/GenBank/DDBJ databases">
        <title>Insights into the chromosomal genome structure of Flemingia macrophylla.</title>
        <authorList>
            <person name="Ding Y."/>
            <person name="Zhao Y."/>
            <person name="Bi W."/>
            <person name="Wu M."/>
            <person name="Zhao G."/>
            <person name="Gong Y."/>
            <person name="Li W."/>
            <person name="Zhang P."/>
        </authorList>
    </citation>
    <scope>NUCLEOTIDE SEQUENCE [LARGE SCALE GENOMIC DNA]</scope>
    <source>
        <strain evidence="2">DYQJB</strain>
        <tissue evidence="2">Leaf</tissue>
    </source>
</reference>
<evidence type="ECO:0000313" key="2">
    <source>
        <dbReference type="EMBL" id="KAL2333414.1"/>
    </source>
</evidence>
<evidence type="ECO:0000256" key="1">
    <source>
        <dbReference type="SAM" id="MobiDB-lite"/>
    </source>
</evidence>
<proteinExistence type="predicted"/>
<accession>A0ABD1MC93</accession>
<dbReference type="Proteomes" id="UP001603857">
    <property type="component" value="Unassembled WGS sequence"/>
</dbReference>
<protein>
    <submittedName>
        <fullName evidence="2">Uncharacterized protein</fullName>
    </submittedName>
</protein>
<comment type="caution">
    <text evidence="2">The sequence shown here is derived from an EMBL/GenBank/DDBJ whole genome shotgun (WGS) entry which is preliminary data.</text>
</comment>
<feature type="region of interest" description="Disordered" evidence="1">
    <location>
        <begin position="51"/>
        <end position="104"/>
    </location>
</feature>
<feature type="compositionally biased region" description="Low complexity" evidence="1">
    <location>
        <begin position="56"/>
        <end position="74"/>
    </location>
</feature>
<name>A0ABD1MC93_9FABA</name>
<dbReference type="EMBL" id="JBGMDY010000005">
    <property type="protein sequence ID" value="KAL2333414.1"/>
    <property type="molecule type" value="Genomic_DNA"/>
</dbReference>
<evidence type="ECO:0000313" key="3">
    <source>
        <dbReference type="Proteomes" id="UP001603857"/>
    </source>
</evidence>